<feature type="region of interest" description="Disordered" evidence="1">
    <location>
        <begin position="80"/>
        <end position="122"/>
    </location>
</feature>
<protein>
    <submittedName>
        <fullName evidence="3">Uncharacterized protein</fullName>
    </submittedName>
</protein>
<feature type="transmembrane region" description="Helical" evidence="2">
    <location>
        <begin position="20"/>
        <end position="42"/>
    </location>
</feature>
<dbReference type="KEGG" id="aiq:Azoinq_08180"/>
<reference evidence="3" key="1">
    <citation type="submission" date="2020-11" db="EMBL/GenBank/DDBJ databases">
        <title>Azospira inquinata sp. nov.</title>
        <authorList>
            <person name="Moe W.M."/>
            <person name="Mikes M.C."/>
        </authorList>
    </citation>
    <scope>NUCLEOTIDE SEQUENCE</scope>
    <source>
        <strain evidence="3">Azo-3</strain>
    </source>
</reference>
<feature type="compositionally biased region" description="Polar residues" evidence="1">
    <location>
        <begin position="103"/>
        <end position="114"/>
    </location>
</feature>
<gene>
    <name evidence="3" type="ORF">Azoinq_08180</name>
</gene>
<dbReference type="RefSeq" id="WP_216130153.1">
    <property type="nucleotide sequence ID" value="NZ_CP064782.1"/>
</dbReference>
<dbReference type="Proteomes" id="UP000683428">
    <property type="component" value="Chromosome"/>
</dbReference>
<sequence>MSPSGAQDKKTVQEYREYGAMVGGALGTIVAIIAMGPNLAIWAIATDLTVFFCCTVGGIVMGYLAASLIHQMTCMAKQNLPDGDSDLAPSHHRHSDDGLDGTDISSASLDSPGTSDWHGDDY</sequence>
<keyword evidence="4" id="KW-1185">Reference proteome</keyword>
<accession>A0A975SL15</accession>
<organism evidence="3 4">
    <name type="scientific">Azospira inquinata</name>
    <dbReference type="NCBI Taxonomy" id="2785627"/>
    <lineage>
        <taxon>Bacteria</taxon>
        <taxon>Pseudomonadati</taxon>
        <taxon>Pseudomonadota</taxon>
        <taxon>Betaproteobacteria</taxon>
        <taxon>Rhodocyclales</taxon>
        <taxon>Rhodocyclaceae</taxon>
        <taxon>Azospira</taxon>
    </lineage>
</organism>
<evidence type="ECO:0000256" key="2">
    <source>
        <dbReference type="SAM" id="Phobius"/>
    </source>
</evidence>
<evidence type="ECO:0000256" key="1">
    <source>
        <dbReference type="SAM" id="MobiDB-lite"/>
    </source>
</evidence>
<name>A0A975SL15_9RHOO</name>
<evidence type="ECO:0000313" key="3">
    <source>
        <dbReference type="EMBL" id="QWT47855.1"/>
    </source>
</evidence>
<keyword evidence="2" id="KW-0472">Membrane</keyword>
<feature type="transmembrane region" description="Helical" evidence="2">
    <location>
        <begin position="48"/>
        <end position="69"/>
    </location>
</feature>
<evidence type="ECO:0000313" key="4">
    <source>
        <dbReference type="Proteomes" id="UP000683428"/>
    </source>
</evidence>
<dbReference type="AlphaFoldDB" id="A0A975SL15"/>
<keyword evidence="2" id="KW-1133">Transmembrane helix</keyword>
<dbReference type="EMBL" id="CP064782">
    <property type="protein sequence ID" value="QWT47855.1"/>
    <property type="molecule type" value="Genomic_DNA"/>
</dbReference>
<keyword evidence="2" id="KW-0812">Transmembrane</keyword>
<proteinExistence type="predicted"/>